<evidence type="ECO:0000313" key="1">
    <source>
        <dbReference type="EMBL" id="MCD2423673.1"/>
    </source>
</evidence>
<accession>A0ABS8PRH0</accession>
<keyword evidence="2" id="KW-1185">Reference proteome</keyword>
<proteinExistence type="predicted"/>
<evidence type="ECO:0000313" key="2">
    <source>
        <dbReference type="Proteomes" id="UP001199816"/>
    </source>
</evidence>
<dbReference type="RefSeq" id="WP_231004934.1">
    <property type="nucleotide sequence ID" value="NZ_JAJNEC010000005.1"/>
</dbReference>
<dbReference type="EMBL" id="JAJNEC010000005">
    <property type="protein sequence ID" value="MCD2423673.1"/>
    <property type="molecule type" value="Genomic_DNA"/>
</dbReference>
<dbReference type="Proteomes" id="UP001199816">
    <property type="component" value="Unassembled WGS sequence"/>
</dbReference>
<organism evidence="1 2">
    <name type="scientific">Niabella pedocola</name>
    <dbReference type="NCBI Taxonomy" id="1752077"/>
    <lineage>
        <taxon>Bacteria</taxon>
        <taxon>Pseudomonadati</taxon>
        <taxon>Bacteroidota</taxon>
        <taxon>Chitinophagia</taxon>
        <taxon>Chitinophagales</taxon>
        <taxon>Chitinophagaceae</taxon>
        <taxon>Niabella</taxon>
    </lineage>
</organism>
<name>A0ABS8PRH0_9BACT</name>
<sequence>MPKAGHFLVACIALYPCLTGSGKQVAGSHTGTVLAVAGEQGKPAPGKELIRDARFRQGFSLSPLTPEEVMAAGSFDKAHKGYYYFEEKDKKPVWEFCQWASKHSLEGAGPKKNADNSVEYRNAAKRILRYTDGTLHIGVFTSREYTRPREAGGAFTGFLIQQDFRDPPNIGDVNHLYFSAAIKIVACKQKMKKQEYNPDIHTAQTPMYFILKNKNPQSEDYNYAIWLGIQSFDYRYPEMNSKEEIGFDKDTHMYIYNIPQTRIWGKKTSFNDHRWHQTQTDLLPSVLQAVAAMRAKGAFLNSALSDLVLEGMNFGWECPGTFDVALEVRGLSLKVVDKNQYGLLIRPADKNI</sequence>
<protein>
    <submittedName>
        <fullName evidence="1">Uncharacterized protein</fullName>
    </submittedName>
</protein>
<comment type="caution">
    <text evidence="1">The sequence shown here is derived from an EMBL/GenBank/DDBJ whole genome shotgun (WGS) entry which is preliminary data.</text>
</comment>
<reference evidence="1 2" key="1">
    <citation type="submission" date="2021-11" db="EMBL/GenBank/DDBJ databases">
        <title>Genomic of Niabella pedocola.</title>
        <authorList>
            <person name="Wu T."/>
        </authorList>
    </citation>
    <scope>NUCLEOTIDE SEQUENCE [LARGE SCALE GENOMIC DNA]</scope>
    <source>
        <strain evidence="1 2">JCM 31011</strain>
    </source>
</reference>
<gene>
    <name evidence="1" type="ORF">LQ567_12930</name>
</gene>